<dbReference type="KEGG" id="hhw:NCTC503_00224"/>
<dbReference type="InterPro" id="IPR024419">
    <property type="entry name" value="YvrJ"/>
</dbReference>
<dbReference type="Proteomes" id="UP000308489">
    <property type="component" value="Chromosome 1"/>
</dbReference>
<sequence length="51" mass="5607">MEKIVALIGNLGFPIAVSIYLLTRIEAKLEKLTESINALSNSIVSFVEQTK</sequence>
<keyword evidence="1" id="KW-0472">Membrane</keyword>
<evidence type="ECO:0000313" key="2">
    <source>
        <dbReference type="EMBL" id="VTQ82674.1"/>
    </source>
</evidence>
<name>A0A4U9QVC4_HATHI</name>
<dbReference type="Pfam" id="PF12841">
    <property type="entry name" value="YvrJ"/>
    <property type="match status" value="1"/>
</dbReference>
<proteinExistence type="predicted"/>
<organism evidence="2 3">
    <name type="scientific">Hathewaya histolytica</name>
    <name type="common">Clostridium histolyticum</name>
    <dbReference type="NCBI Taxonomy" id="1498"/>
    <lineage>
        <taxon>Bacteria</taxon>
        <taxon>Bacillati</taxon>
        <taxon>Bacillota</taxon>
        <taxon>Clostridia</taxon>
        <taxon>Eubacteriales</taxon>
        <taxon>Clostridiaceae</taxon>
        <taxon>Hathewaya</taxon>
    </lineage>
</organism>
<reference evidence="2 3" key="1">
    <citation type="submission" date="2019-05" db="EMBL/GenBank/DDBJ databases">
        <authorList>
            <consortium name="Pathogen Informatics"/>
        </authorList>
    </citation>
    <scope>NUCLEOTIDE SEQUENCE [LARGE SCALE GENOMIC DNA]</scope>
    <source>
        <strain evidence="2 3">NCTC503</strain>
    </source>
</reference>
<protein>
    <submittedName>
        <fullName evidence="2">Membrane-associated protein</fullName>
    </submittedName>
</protein>
<dbReference type="AlphaFoldDB" id="A0A4U9QVC4"/>
<feature type="transmembrane region" description="Helical" evidence="1">
    <location>
        <begin position="6"/>
        <end position="23"/>
    </location>
</feature>
<accession>A0A4U9QVC4</accession>
<gene>
    <name evidence="2" type="ORF">NCTC503_00224</name>
</gene>
<keyword evidence="1" id="KW-1133">Transmembrane helix</keyword>
<keyword evidence="3" id="KW-1185">Reference proteome</keyword>
<evidence type="ECO:0000256" key="1">
    <source>
        <dbReference type="SAM" id="Phobius"/>
    </source>
</evidence>
<evidence type="ECO:0000313" key="3">
    <source>
        <dbReference type="Proteomes" id="UP000308489"/>
    </source>
</evidence>
<keyword evidence="1" id="KW-0812">Transmembrane</keyword>
<dbReference type="RefSeq" id="WP_138209047.1">
    <property type="nucleotide sequence ID" value="NZ_CBCRUQ010000010.1"/>
</dbReference>
<dbReference type="EMBL" id="LR590481">
    <property type="protein sequence ID" value="VTQ82674.1"/>
    <property type="molecule type" value="Genomic_DNA"/>
</dbReference>
<dbReference type="OrthoDB" id="2662123at2"/>